<dbReference type="EMBL" id="MNCJ02000328">
    <property type="protein sequence ID" value="KAF5774296.1"/>
    <property type="molecule type" value="Genomic_DNA"/>
</dbReference>
<protein>
    <submittedName>
        <fullName evidence="2">Uncharacterized protein</fullName>
    </submittedName>
</protein>
<sequence>MKTKALLINLLLWVKHCWIYQGSSTAGYIKYCWVHNSGRIK</sequence>
<comment type="caution">
    <text evidence="2">The sequence shown here is derived from an EMBL/GenBank/DDBJ whole genome shotgun (WGS) entry which is preliminary data.</text>
</comment>
<dbReference type="Gramene" id="mRNA:HanXRQr2_Chr13g0598681">
    <property type="protein sequence ID" value="mRNA:HanXRQr2_Chr13g0598681"/>
    <property type="gene ID" value="HanXRQr2_Chr13g0598681"/>
</dbReference>
<feature type="chain" id="PRO_5039943864" evidence="1">
    <location>
        <begin position="20"/>
        <end position="41"/>
    </location>
</feature>
<dbReference type="AlphaFoldDB" id="A0A9K3HCS7"/>
<evidence type="ECO:0000313" key="2">
    <source>
        <dbReference type="EMBL" id="KAF5774296.1"/>
    </source>
</evidence>
<evidence type="ECO:0000313" key="3">
    <source>
        <dbReference type="Proteomes" id="UP000215914"/>
    </source>
</evidence>
<evidence type="ECO:0000256" key="1">
    <source>
        <dbReference type="SAM" id="SignalP"/>
    </source>
</evidence>
<accession>A0A9K3HCS7</accession>
<organism evidence="2 3">
    <name type="scientific">Helianthus annuus</name>
    <name type="common">Common sunflower</name>
    <dbReference type="NCBI Taxonomy" id="4232"/>
    <lineage>
        <taxon>Eukaryota</taxon>
        <taxon>Viridiplantae</taxon>
        <taxon>Streptophyta</taxon>
        <taxon>Embryophyta</taxon>
        <taxon>Tracheophyta</taxon>
        <taxon>Spermatophyta</taxon>
        <taxon>Magnoliopsida</taxon>
        <taxon>eudicotyledons</taxon>
        <taxon>Gunneridae</taxon>
        <taxon>Pentapetalae</taxon>
        <taxon>asterids</taxon>
        <taxon>campanulids</taxon>
        <taxon>Asterales</taxon>
        <taxon>Asteraceae</taxon>
        <taxon>Asteroideae</taxon>
        <taxon>Heliantheae alliance</taxon>
        <taxon>Heliantheae</taxon>
        <taxon>Helianthus</taxon>
    </lineage>
</organism>
<feature type="signal peptide" evidence="1">
    <location>
        <begin position="1"/>
        <end position="19"/>
    </location>
</feature>
<gene>
    <name evidence="2" type="ORF">HanXRQr2_Chr13g0598681</name>
</gene>
<reference evidence="2" key="2">
    <citation type="submission" date="2020-06" db="EMBL/GenBank/DDBJ databases">
        <title>Helianthus annuus Genome sequencing and assembly Release 2.</title>
        <authorList>
            <person name="Gouzy J."/>
            <person name="Langlade N."/>
            <person name="Munos S."/>
        </authorList>
    </citation>
    <scope>NUCLEOTIDE SEQUENCE</scope>
    <source>
        <tissue evidence="2">Leaves</tissue>
    </source>
</reference>
<keyword evidence="3" id="KW-1185">Reference proteome</keyword>
<reference evidence="2" key="1">
    <citation type="journal article" date="2017" name="Nature">
        <title>The sunflower genome provides insights into oil metabolism, flowering and Asterid evolution.</title>
        <authorList>
            <person name="Badouin H."/>
            <person name="Gouzy J."/>
            <person name="Grassa C.J."/>
            <person name="Murat F."/>
            <person name="Staton S.E."/>
            <person name="Cottret L."/>
            <person name="Lelandais-Briere C."/>
            <person name="Owens G.L."/>
            <person name="Carrere S."/>
            <person name="Mayjonade B."/>
            <person name="Legrand L."/>
            <person name="Gill N."/>
            <person name="Kane N.C."/>
            <person name="Bowers J.E."/>
            <person name="Hubner S."/>
            <person name="Bellec A."/>
            <person name="Berard A."/>
            <person name="Berges H."/>
            <person name="Blanchet N."/>
            <person name="Boniface M.C."/>
            <person name="Brunel D."/>
            <person name="Catrice O."/>
            <person name="Chaidir N."/>
            <person name="Claudel C."/>
            <person name="Donnadieu C."/>
            <person name="Faraut T."/>
            <person name="Fievet G."/>
            <person name="Helmstetter N."/>
            <person name="King M."/>
            <person name="Knapp S.J."/>
            <person name="Lai Z."/>
            <person name="Le Paslier M.C."/>
            <person name="Lippi Y."/>
            <person name="Lorenzon L."/>
            <person name="Mandel J.R."/>
            <person name="Marage G."/>
            <person name="Marchand G."/>
            <person name="Marquand E."/>
            <person name="Bret-Mestries E."/>
            <person name="Morien E."/>
            <person name="Nambeesan S."/>
            <person name="Nguyen T."/>
            <person name="Pegot-Espagnet P."/>
            <person name="Pouilly N."/>
            <person name="Raftis F."/>
            <person name="Sallet E."/>
            <person name="Schiex T."/>
            <person name="Thomas J."/>
            <person name="Vandecasteele C."/>
            <person name="Vares D."/>
            <person name="Vear F."/>
            <person name="Vautrin S."/>
            <person name="Crespi M."/>
            <person name="Mangin B."/>
            <person name="Burke J.M."/>
            <person name="Salse J."/>
            <person name="Munos S."/>
            <person name="Vincourt P."/>
            <person name="Rieseberg L.H."/>
            <person name="Langlade N.B."/>
        </authorList>
    </citation>
    <scope>NUCLEOTIDE SEQUENCE</scope>
    <source>
        <tissue evidence="2">Leaves</tissue>
    </source>
</reference>
<name>A0A9K3HCS7_HELAN</name>
<keyword evidence="1" id="KW-0732">Signal</keyword>
<dbReference type="Proteomes" id="UP000215914">
    <property type="component" value="Unassembled WGS sequence"/>
</dbReference>
<proteinExistence type="predicted"/>